<name>Q9P171_HUMAN</name>
<accession>Q9P171</accession>
<sequence>MTKVITSTGMSSSESPFSPLIFIQIIKVTQLQLSLLLSMALSSRFLQIE</sequence>
<reference evidence="1" key="1">
    <citation type="submission" date="1999-01" db="EMBL/GenBank/DDBJ databases">
        <title>Functional prediction of the coding sequences of 79 new genes deduced by analysis of cDNA clones from human fetal liver.</title>
        <authorList>
            <person name="Zhang C."/>
            <person name="Yu Y."/>
            <person name="Zhang S."/>
            <person name="Wei H."/>
            <person name="Zhang Y."/>
            <person name="Zhou G."/>
            <person name="Bi J."/>
            <person name="Liu M."/>
            <person name="He F."/>
        </authorList>
    </citation>
    <scope>NUCLEOTIDE SEQUENCE</scope>
    <source>
        <tissue evidence="1">Liver</tissue>
    </source>
</reference>
<evidence type="ECO:0000313" key="1">
    <source>
        <dbReference type="EMBL" id="AAF69629.1"/>
    </source>
</evidence>
<organism evidence="1">
    <name type="scientific">Homo sapiens</name>
    <name type="common">Human</name>
    <dbReference type="NCBI Taxonomy" id="9606"/>
    <lineage>
        <taxon>Eukaryota</taxon>
        <taxon>Metazoa</taxon>
        <taxon>Chordata</taxon>
        <taxon>Craniata</taxon>
        <taxon>Vertebrata</taxon>
        <taxon>Euteleostomi</taxon>
        <taxon>Mammalia</taxon>
        <taxon>Eutheria</taxon>
        <taxon>Euarchontoglires</taxon>
        <taxon>Primates</taxon>
        <taxon>Haplorrhini</taxon>
        <taxon>Catarrhini</taxon>
        <taxon>Hominidae</taxon>
        <taxon>Homo</taxon>
    </lineage>
</organism>
<dbReference type="AlphaFoldDB" id="Q9P171"/>
<dbReference type="EMBL" id="AF119875">
    <property type="protein sequence ID" value="AAF69629.1"/>
    <property type="molecule type" value="mRNA"/>
</dbReference>
<proteinExistence type="evidence at transcript level"/>
<protein>
    <submittedName>
        <fullName evidence="1">PRO2309</fullName>
    </submittedName>
</protein>